<dbReference type="GO" id="GO:0007165">
    <property type="term" value="P:signal transduction"/>
    <property type="evidence" value="ECO:0007669"/>
    <property type="project" value="InterPro"/>
</dbReference>
<evidence type="ECO:0000313" key="5">
    <source>
        <dbReference type="Proteomes" id="UP000284543"/>
    </source>
</evidence>
<evidence type="ECO:0000256" key="1">
    <source>
        <dbReference type="SAM" id="Phobius"/>
    </source>
</evidence>
<dbReference type="EMBL" id="QRZM01000006">
    <property type="protein sequence ID" value="RGV74996.1"/>
    <property type="molecule type" value="Genomic_DNA"/>
</dbReference>
<dbReference type="Gene3D" id="6.10.340.10">
    <property type="match status" value="1"/>
</dbReference>
<dbReference type="Pfam" id="PF00990">
    <property type="entry name" value="GGDEF"/>
    <property type="match status" value="1"/>
</dbReference>
<organism evidence="4 5">
    <name type="scientific">Enterocloster bolteae</name>
    <dbReference type="NCBI Taxonomy" id="208479"/>
    <lineage>
        <taxon>Bacteria</taxon>
        <taxon>Bacillati</taxon>
        <taxon>Bacillota</taxon>
        <taxon>Clostridia</taxon>
        <taxon>Lachnospirales</taxon>
        <taxon>Lachnospiraceae</taxon>
        <taxon>Enterocloster</taxon>
    </lineage>
</organism>
<proteinExistence type="predicted"/>
<evidence type="ECO:0000313" key="4">
    <source>
        <dbReference type="EMBL" id="RGV74996.1"/>
    </source>
</evidence>
<dbReference type="AlphaFoldDB" id="A0A412Z4W6"/>
<dbReference type="Proteomes" id="UP000284543">
    <property type="component" value="Unassembled WGS sequence"/>
</dbReference>
<dbReference type="RefSeq" id="WP_118018984.1">
    <property type="nucleotide sequence ID" value="NZ_CAUHGS010000013.1"/>
</dbReference>
<dbReference type="SMART" id="SM00304">
    <property type="entry name" value="HAMP"/>
    <property type="match status" value="1"/>
</dbReference>
<dbReference type="PROSITE" id="PS50887">
    <property type="entry name" value="GGDEF"/>
    <property type="match status" value="1"/>
</dbReference>
<dbReference type="InterPro" id="IPR000160">
    <property type="entry name" value="GGDEF_dom"/>
</dbReference>
<evidence type="ECO:0000259" key="2">
    <source>
        <dbReference type="PROSITE" id="PS50885"/>
    </source>
</evidence>
<dbReference type="CDD" id="cd06225">
    <property type="entry name" value="HAMP"/>
    <property type="match status" value="1"/>
</dbReference>
<dbReference type="InterPro" id="IPR029787">
    <property type="entry name" value="Nucleotide_cyclase"/>
</dbReference>
<dbReference type="PROSITE" id="PS50885">
    <property type="entry name" value="HAMP"/>
    <property type="match status" value="1"/>
</dbReference>
<name>A0A412Z4W6_9FIRM</name>
<evidence type="ECO:0000259" key="3">
    <source>
        <dbReference type="PROSITE" id="PS50887"/>
    </source>
</evidence>
<dbReference type="InterPro" id="IPR043128">
    <property type="entry name" value="Rev_trsase/Diguanyl_cyclase"/>
</dbReference>
<dbReference type="CDD" id="cd01949">
    <property type="entry name" value="GGDEF"/>
    <property type="match status" value="1"/>
</dbReference>
<protein>
    <submittedName>
        <fullName evidence="4">Diguanylate cyclase</fullName>
    </submittedName>
</protein>
<keyword evidence="1" id="KW-0472">Membrane</keyword>
<dbReference type="GO" id="GO:0016020">
    <property type="term" value="C:membrane"/>
    <property type="evidence" value="ECO:0007669"/>
    <property type="project" value="InterPro"/>
</dbReference>
<dbReference type="SMART" id="SM00267">
    <property type="entry name" value="GGDEF"/>
    <property type="match status" value="1"/>
</dbReference>
<dbReference type="SUPFAM" id="SSF158472">
    <property type="entry name" value="HAMP domain-like"/>
    <property type="match status" value="1"/>
</dbReference>
<gene>
    <name evidence="4" type="ORF">DWW02_16855</name>
</gene>
<comment type="caution">
    <text evidence="4">The sequence shown here is derived from an EMBL/GenBank/DDBJ whole genome shotgun (WGS) entry which is preliminary data.</text>
</comment>
<feature type="domain" description="HAMP" evidence="2">
    <location>
        <begin position="310"/>
        <end position="362"/>
    </location>
</feature>
<feature type="transmembrane region" description="Helical" evidence="1">
    <location>
        <begin position="9"/>
        <end position="27"/>
    </location>
</feature>
<dbReference type="InterPro" id="IPR003660">
    <property type="entry name" value="HAMP_dom"/>
</dbReference>
<reference evidence="4 5" key="1">
    <citation type="submission" date="2018-08" db="EMBL/GenBank/DDBJ databases">
        <title>A genome reference for cultivated species of the human gut microbiota.</title>
        <authorList>
            <person name="Zou Y."/>
            <person name="Xue W."/>
            <person name="Luo G."/>
        </authorList>
    </citation>
    <scope>NUCLEOTIDE SEQUENCE [LARGE SCALE GENOMIC DNA]</scope>
    <source>
        <strain evidence="4 5">AF14-18</strain>
    </source>
</reference>
<dbReference type="InterPro" id="IPR052163">
    <property type="entry name" value="DGC-Regulatory_Protein"/>
</dbReference>
<dbReference type="Gene3D" id="3.30.70.270">
    <property type="match status" value="1"/>
</dbReference>
<dbReference type="Pfam" id="PF00672">
    <property type="entry name" value="HAMP"/>
    <property type="match status" value="1"/>
</dbReference>
<accession>A0A412Z4W6</accession>
<dbReference type="NCBIfam" id="TIGR00254">
    <property type="entry name" value="GGDEF"/>
    <property type="match status" value="1"/>
</dbReference>
<dbReference type="PANTHER" id="PTHR46663">
    <property type="entry name" value="DIGUANYLATE CYCLASE DGCT-RELATED"/>
    <property type="match status" value="1"/>
</dbReference>
<keyword evidence="1" id="KW-1133">Transmembrane helix</keyword>
<dbReference type="SUPFAM" id="SSF55073">
    <property type="entry name" value="Nucleotide cyclase"/>
    <property type="match status" value="1"/>
</dbReference>
<feature type="domain" description="GGDEF" evidence="3">
    <location>
        <begin position="504"/>
        <end position="640"/>
    </location>
</feature>
<dbReference type="PANTHER" id="PTHR46663:SF2">
    <property type="entry name" value="GGDEF DOMAIN-CONTAINING PROTEIN"/>
    <property type="match status" value="1"/>
</dbReference>
<keyword evidence="1" id="KW-0812">Transmembrane</keyword>
<sequence length="650" mass="74543">MKQIIRKRLCIVILTAMLTTLLINYYIEIHNAQNEMYTSAREMFWQVGQILDQNEKEAEKERENLKEQCFIRAKAIAYILQDRPQVTGDQQEMEKIARLLQVDEFHLFDTKGNLYAGSEPKYFGLNFNSGQQMQFFLPMLENYDLQMCQDITPNTAEGKLMQYAAVWREDRKGIIQVGLEPTTVLDSMKLTELSYIFSLVTSEKDSTVYAIDPESETILGSTDETLVGKQIQEIGLHPDQLSVTNRAVRAVLNQKDSYCVFGKSNSVILGMSATSASLYREVNRSTLMVAVYLIGLSLLMITFISKDIDRYILEGISSIHNNLVKITKGNLDTRVEVDSTPEFRELSFQINKMVESLLDTTNKISKILEMVRVPIGVYEYNRDMKRVMATSRLAGILRLKDQEAEELLADHCLFEQKMDDLRSRPVEREERIYQLEGSDLHYIRLESFERENSVLGMIADVTDDVMEKKQIERERDIDLLTGMYNRRAFYRHMEQLLREPEQLDHGMMLMADADNLKQVNDKYGHENGDRYLTAIAGLLKGCGWSNCIAARLSGDEFALFLYKCSSRNQLMEYEAGLRKTMETCTAELDNGERIQVRFSDGYAFYPEDGTDTACLLKHADQSMYEAKRAYKAASVGKKDESRGSKEGNVS</sequence>